<dbReference type="InterPro" id="IPR000343">
    <property type="entry name" value="4pyrrol_synth_GluRdtase"/>
</dbReference>
<comment type="function">
    <text evidence="8">Catalyzes the NADPH-dependent reduction of glutamyl-tRNA(Glu) to glutamate 1-semialdehyde (GSA).</text>
</comment>
<dbReference type="UniPathway" id="UPA00251">
    <property type="reaction ID" value="UER00316"/>
</dbReference>
<name>A0A5N0EM44_9NOCA</name>
<evidence type="ECO:0000256" key="13">
    <source>
        <dbReference type="RuleBase" id="RU000584"/>
    </source>
</evidence>
<dbReference type="Gene3D" id="3.30.460.30">
    <property type="entry name" value="Glutamyl-tRNA reductase, N-terminal domain"/>
    <property type="match status" value="1"/>
</dbReference>
<feature type="binding site" evidence="8 10">
    <location>
        <position position="120"/>
    </location>
    <ligand>
        <name>substrate</name>
    </ligand>
</feature>
<dbReference type="RefSeq" id="WP_150399828.1">
    <property type="nucleotide sequence ID" value="NZ_VXLC01000001.1"/>
</dbReference>
<dbReference type="InterPro" id="IPR018214">
    <property type="entry name" value="GluRdtase_CS"/>
</dbReference>
<comment type="miscellaneous">
    <text evidence="8">During catalysis, the active site Cys acts as a nucleophile attacking the alpha-carbonyl group of tRNA-bound glutamate with the formation of a thioester intermediate between enzyme and glutamate, and the concomitant release of tRNA(Glu). The thioester intermediate is finally reduced by direct hydride transfer from NADPH, to form the product GSA.</text>
</comment>
<comment type="caution">
    <text evidence="17">The sequence shown here is derived from an EMBL/GenBank/DDBJ whole genome shotgun (WGS) entry which is preliminary data.</text>
</comment>
<proteinExistence type="inferred from homology"/>
<feature type="domain" description="Quinate/shikimate 5-dehydrogenase/glutamyl-tRNA reductase" evidence="15">
    <location>
        <begin position="173"/>
        <end position="317"/>
    </location>
</feature>
<accession>A0A5N0EM44</accession>
<evidence type="ECO:0000256" key="8">
    <source>
        <dbReference type="HAMAP-Rule" id="MF_00087"/>
    </source>
</evidence>
<dbReference type="SUPFAM" id="SSF69742">
    <property type="entry name" value="Glutamyl tRNA-reductase catalytic, N-terminal domain"/>
    <property type="match status" value="1"/>
</dbReference>
<dbReference type="Gene3D" id="3.40.50.720">
    <property type="entry name" value="NAD(P)-binding Rossmann-like Domain"/>
    <property type="match status" value="1"/>
</dbReference>
<evidence type="ECO:0000259" key="14">
    <source>
        <dbReference type="Pfam" id="PF00745"/>
    </source>
</evidence>
<feature type="binding site" evidence="8 11">
    <location>
        <begin position="189"/>
        <end position="194"/>
    </location>
    <ligand>
        <name>NADP(+)</name>
        <dbReference type="ChEBI" id="CHEBI:58349"/>
    </ligand>
</feature>
<dbReference type="NCBIfam" id="NF000744">
    <property type="entry name" value="PRK00045.1-3"/>
    <property type="match status" value="1"/>
</dbReference>
<dbReference type="NCBIfam" id="TIGR01035">
    <property type="entry name" value="hemA"/>
    <property type="match status" value="1"/>
</dbReference>
<feature type="binding site" evidence="8 10">
    <location>
        <begin position="49"/>
        <end position="52"/>
    </location>
    <ligand>
        <name>substrate</name>
    </ligand>
</feature>
<dbReference type="InterPro" id="IPR015895">
    <property type="entry name" value="4pyrrol_synth_GluRdtase_N"/>
</dbReference>
<dbReference type="GO" id="GO:0019353">
    <property type="term" value="P:protoporphyrinogen IX biosynthetic process from glutamate"/>
    <property type="evidence" value="ECO:0007669"/>
    <property type="project" value="TreeGrafter"/>
</dbReference>
<evidence type="ECO:0000256" key="11">
    <source>
        <dbReference type="PIRSR" id="PIRSR000445-3"/>
    </source>
</evidence>
<dbReference type="SUPFAM" id="SSF51735">
    <property type="entry name" value="NAD(P)-binding Rossmann-fold domains"/>
    <property type="match status" value="1"/>
</dbReference>
<dbReference type="InterPro" id="IPR036453">
    <property type="entry name" value="GluRdtase_dimer_dom_sf"/>
</dbReference>
<keyword evidence="18" id="KW-1185">Reference proteome</keyword>
<dbReference type="EMBL" id="VXLC01000001">
    <property type="protein sequence ID" value="KAA8889910.1"/>
    <property type="molecule type" value="Genomic_DNA"/>
</dbReference>
<dbReference type="GO" id="GO:0008883">
    <property type="term" value="F:glutamyl-tRNA reductase activity"/>
    <property type="evidence" value="ECO:0007669"/>
    <property type="project" value="UniProtKB-UniRule"/>
</dbReference>
<protein>
    <recommendedName>
        <fullName evidence="3 8">Glutamyl-tRNA reductase</fullName>
        <shortName evidence="8">GluTR</shortName>
        <ecNumber evidence="3 8">1.2.1.70</ecNumber>
    </recommendedName>
</protein>
<dbReference type="AlphaFoldDB" id="A0A5N0EM44"/>
<dbReference type="InterPro" id="IPR015896">
    <property type="entry name" value="4pyrrol_synth_GluRdtase_dimer"/>
</dbReference>
<evidence type="ECO:0000256" key="10">
    <source>
        <dbReference type="PIRSR" id="PIRSR000445-2"/>
    </source>
</evidence>
<dbReference type="GO" id="GO:0050661">
    <property type="term" value="F:NADP binding"/>
    <property type="evidence" value="ECO:0007669"/>
    <property type="project" value="InterPro"/>
</dbReference>
<dbReference type="Pfam" id="PF01488">
    <property type="entry name" value="Shikimate_DH"/>
    <property type="match status" value="1"/>
</dbReference>
<evidence type="ECO:0000256" key="12">
    <source>
        <dbReference type="PIRSR" id="PIRSR000445-4"/>
    </source>
</evidence>
<comment type="domain">
    <text evidence="8">Possesses an unusual extended V-shaped dimeric structure with each monomer consisting of three distinct domains arranged along a curved 'spinal' alpha-helix. The N-terminal catalytic domain specifically recognizes the glutamate moiety of the substrate. The second domain is the NADPH-binding domain, and the third C-terminal domain is responsible for dimerization.</text>
</comment>
<dbReference type="Pfam" id="PF05201">
    <property type="entry name" value="GlutR_N"/>
    <property type="match status" value="1"/>
</dbReference>
<dbReference type="PANTHER" id="PTHR43013:SF1">
    <property type="entry name" value="GLUTAMYL-TRNA REDUCTASE"/>
    <property type="match status" value="1"/>
</dbReference>
<dbReference type="HAMAP" id="MF_00087">
    <property type="entry name" value="Glu_tRNA_reductase"/>
    <property type="match status" value="1"/>
</dbReference>
<dbReference type="Proteomes" id="UP000323876">
    <property type="component" value="Unassembled WGS sequence"/>
</dbReference>
<dbReference type="PANTHER" id="PTHR43013">
    <property type="entry name" value="GLUTAMYL-TRNA REDUCTASE"/>
    <property type="match status" value="1"/>
</dbReference>
<keyword evidence="6 8" id="KW-0627">Porphyrin biosynthesis</keyword>
<comment type="subunit">
    <text evidence="8">Homodimer.</text>
</comment>
<evidence type="ECO:0000256" key="6">
    <source>
        <dbReference type="ARBA" id="ARBA00023244"/>
    </source>
</evidence>
<evidence type="ECO:0000313" key="17">
    <source>
        <dbReference type="EMBL" id="KAA8889910.1"/>
    </source>
</evidence>
<evidence type="ECO:0000256" key="9">
    <source>
        <dbReference type="PIRSR" id="PIRSR000445-1"/>
    </source>
</evidence>
<keyword evidence="5 8" id="KW-0560">Oxidoreductase</keyword>
<feature type="domain" description="Tetrapyrrole biosynthesis glutamyl-tRNA reductase dimerisation" evidence="14">
    <location>
        <begin position="332"/>
        <end position="430"/>
    </location>
</feature>
<sequence>MSVLLVGISHRSAPVSVLEKVAIADADRPKLIDRMLTSSHVSEAMIVSTCNRVEVYAVVDAFHGGLAEVGDLLTKHSGLPLPDLTKHAYVRYSEAAAEHLFAVASGLDSMVIGEQQVLSQIRGAYASADAQQAVGRTLHELAQHALRVGKRVHSETGIDRAGASVVSVALDRAQHVLGPLAGRTAVVVGAGAMGSLAVAHLSRAGIGRIIVVNRTIGRAARLAETAGSYGVAAEALELSRLPEAMAAADVVITCTGAVGNVVTLADTHRALTERERGTEFATTERPLVFCDLGLPRDVEHAVAGLPGVTVIDIETLQRDPAAGAAADDTAAARAIVADELAKYLTGQRMAEVTPTVAALRQRAAEVVEAELLRLDSRLPSLADPERDEVARTVRRVVDKLLHAPTVRVKQLASTPGGDSYAEALRELFELKPGAAQAVATPMEISAIGEHAGLVLTDADIALADDFTAGQPGDEQGQPA</sequence>
<evidence type="ECO:0000259" key="15">
    <source>
        <dbReference type="Pfam" id="PF01488"/>
    </source>
</evidence>
<feature type="binding site" evidence="8 10">
    <location>
        <position position="109"/>
    </location>
    <ligand>
        <name>substrate</name>
    </ligand>
</feature>
<organism evidence="17 18">
    <name type="scientific">Nocardia colli</name>
    <dbReference type="NCBI Taxonomy" id="2545717"/>
    <lineage>
        <taxon>Bacteria</taxon>
        <taxon>Bacillati</taxon>
        <taxon>Actinomycetota</taxon>
        <taxon>Actinomycetes</taxon>
        <taxon>Mycobacteriales</taxon>
        <taxon>Nocardiaceae</taxon>
        <taxon>Nocardia</taxon>
    </lineage>
</organism>
<dbReference type="CDD" id="cd05213">
    <property type="entry name" value="NAD_bind_Glutamyl_tRNA_reduct"/>
    <property type="match status" value="1"/>
</dbReference>
<dbReference type="PIRSF" id="PIRSF000445">
    <property type="entry name" value="4pyrrol_synth_GluRdtase"/>
    <property type="match status" value="1"/>
</dbReference>
<reference evidence="17 18" key="1">
    <citation type="submission" date="2019-09" db="EMBL/GenBank/DDBJ databases">
        <authorList>
            <person name="Wang X."/>
        </authorList>
    </citation>
    <scope>NUCLEOTIDE SEQUENCE [LARGE SCALE GENOMIC DNA]</scope>
    <source>
        <strain evidence="17 18">CICC 11023</strain>
    </source>
</reference>
<evidence type="ECO:0000256" key="2">
    <source>
        <dbReference type="ARBA" id="ARBA00005916"/>
    </source>
</evidence>
<dbReference type="InterPro" id="IPR036343">
    <property type="entry name" value="GluRdtase_N_sf"/>
</dbReference>
<evidence type="ECO:0000313" key="18">
    <source>
        <dbReference type="Proteomes" id="UP000323876"/>
    </source>
</evidence>
<evidence type="ECO:0000256" key="7">
    <source>
        <dbReference type="ARBA" id="ARBA00047464"/>
    </source>
</evidence>
<dbReference type="InterPro" id="IPR036291">
    <property type="entry name" value="NAD(P)-bd_dom_sf"/>
</dbReference>
<feature type="active site" description="Nucleophile" evidence="8 9">
    <location>
        <position position="50"/>
    </location>
</feature>
<comment type="similarity">
    <text evidence="2 8 13">Belongs to the glutamyl-tRNA reductase family.</text>
</comment>
<feature type="binding site" evidence="8 10">
    <location>
        <begin position="114"/>
        <end position="116"/>
    </location>
    <ligand>
        <name>substrate</name>
    </ligand>
</feature>
<dbReference type="SUPFAM" id="SSF69075">
    <property type="entry name" value="Glutamyl tRNA-reductase dimerization domain"/>
    <property type="match status" value="1"/>
</dbReference>
<evidence type="ECO:0000256" key="5">
    <source>
        <dbReference type="ARBA" id="ARBA00023002"/>
    </source>
</evidence>
<feature type="site" description="Important for activity" evidence="8 12">
    <location>
        <position position="99"/>
    </location>
</feature>
<comment type="pathway">
    <text evidence="1 8 13">Porphyrin-containing compound metabolism; protoporphyrin-IX biosynthesis; 5-aminolevulinate from L-glutamyl-tRNA(Glu): step 1/2.</text>
</comment>
<dbReference type="Pfam" id="PF00745">
    <property type="entry name" value="GlutR_dimer"/>
    <property type="match status" value="1"/>
</dbReference>
<dbReference type="InterPro" id="IPR006151">
    <property type="entry name" value="Shikm_DH/Glu-tRNA_Rdtase"/>
</dbReference>
<evidence type="ECO:0000256" key="1">
    <source>
        <dbReference type="ARBA" id="ARBA00005059"/>
    </source>
</evidence>
<dbReference type="EC" id="1.2.1.70" evidence="3 8"/>
<evidence type="ECO:0000256" key="4">
    <source>
        <dbReference type="ARBA" id="ARBA00022857"/>
    </source>
</evidence>
<dbReference type="PROSITE" id="PS00747">
    <property type="entry name" value="GLUTR"/>
    <property type="match status" value="1"/>
</dbReference>
<evidence type="ECO:0000259" key="16">
    <source>
        <dbReference type="Pfam" id="PF05201"/>
    </source>
</evidence>
<keyword evidence="4 8" id="KW-0521">NADP</keyword>
<dbReference type="FunFam" id="3.30.460.30:FF:000001">
    <property type="entry name" value="Glutamyl-tRNA reductase"/>
    <property type="match status" value="1"/>
</dbReference>
<comment type="catalytic activity">
    <reaction evidence="7 8 13">
        <text>(S)-4-amino-5-oxopentanoate + tRNA(Glu) + NADP(+) = L-glutamyl-tRNA(Glu) + NADPH + H(+)</text>
        <dbReference type="Rhea" id="RHEA:12344"/>
        <dbReference type="Rhea" id="RHEA-COMP:9663"/>
        <dbReference type="Rhea" id="RHEA-COMP:9680"/>
        <dbReference type="ChEBI" id="CHEBI:15378"/>
        <dbReference type="ChEBI" id="CHEBI:57501"/>
        <dbReference type="ChEBI" id="CHEBI:57783"/>
        <dbReference type="ChEBI" id="CHEBI:58349"/>
        <dbReference type="ChEBI" id="CHEBI:78442"/>
        <dbReference type="ChEBI" id="CHEBI:78520"/>
        <dbReference type="EC" id="1.2.1.70"/>
    </reaction>
</comment>
<gene>
    <name evidence="8" type="primary">hemA</name>
    <name evidence="17" type="ORF">F3087_00855</name>
</gene>
<feature type="domain" description="Glutamyl-tRNA reductase N-terminal" evidence="16">
    <location>
        <begin position="6"/>
        <end position="156"/>
    </location>
</feature>
<evidence type="ECO:0000256" key="3">
    <source>
        <dbReference type="ARBA" id="ARBA00012970"/>
    </source>
</evidence>
<dbReference type="OrthoDB" id="110209at2"/>